<dbReference type="InterPro" id="IPR029062">
    <property type="entry name" value="Class_I_gatase-like"/>
</dbReference>
<evidence type="ECO:0000313" key="3">
    <source>
        <dbReference type="EMBL" id="PSK94053.1"/>
    </source>
</evidence>
<keyword evidence="1" id="KW-0315">Glutamine amidotransferase</keyword>
<accession>A0A2P8DA16</accession>
<dbReference type="Pfam" id="PF00117">
    <property type="entry name" value="GATase"/>
    <property type="match status" value="1"/>
</dbReference>
<proteinExistence type="predicted"/>
<name>A0A2P8DA16_9BACT</name>
<keyword evidence="4" id="KW-1185">Reference proteome</keyword>
<dbReference type="GO" id="GO:0005829">
    <property type="term" value="C:cytosol"/>
    <property type="evidence" value="ECO:0007669"/>
    <property type="project" value="TreeGrafter"/>
</dbReference>
<dbReference type="GO" id="GO:0004049">
    <property type="term" value="F:anthranilate synthase activity"/>
    <property type="evidence" value="ECO:0007669"/>
    <property type="project" value="TreeGrafter"/>
</dbReference>
<dbReference type="GO" id="GO:0000162">
    <property type="term" value="P:L-tryptophan biosynthetic process"/>
    <property type="evidence" value="ECO:0007669"/>
    <property type="project" value="TreeGrafter"/>
</dbReference>
<dbReference type="PRINTS" id="PR00097">
    <property type="entry name" value="ANTSNTHASEII"/>
</dbReference>
<gene>
    <name evidence="3" type="ORF">B0I18_101203</name>
</gene>
<dbReference type="Proteomes" id="UP000240572">
    <property type="component" value="Unassembled WGS sequence"/>
</dbReference>
<dbReference type="InterPro" id="IPR050472">
    <property type="entry name" value="Anth_synth/Amidotransfase"/>
</dbReference>
<dbReference type="AlphaFoldDB" id="A0A2P8DA16"/>
<feature type="domain" description="Glutamine amidotransferase" evidence="2">
    <location>
        <begin position="11"/>
        <end position="189"/>
    </location>
</feature>
<evidence type="ECO:0000256" key="1">
    <source>
        <dbReference type="ARBA" id="ARBA00022962"/>
    </source>
</evidence>
<organism evidence="3 4">
    <name type="scientific">Taibaiella chishuiensis</name>
    <dbReference type="NCBI Taxonomy" id="1434707"/>
    <lineage>
        <taxon>Bacteria</taxon>
        <taxon>Pseudomonadati</taxon>
        <taxon>Bacteroidota</taxon>
        <taxon>Chitinophagia</taxon>
        <taxon>Chitinophagales</taxon>
        <taxon>Chitinophagaceae</taxon>
        <taxon>Taibaiella</taxon>
    </lineage>
</organism>
<dbReference type="InterPro" id="IPR006221">
    <property type="entry name" value="TrpG/PapA_dom"/>
</dbReference>
<dbReference type="FunFam" id="3.40.50.880:FF:000003">
    <property type="entry name" value="Anthranilate synthase component II"/>
    <property type="match status" value="1"/>
</dbReference>
<evidence type="ECO:0000313" key="4">
    <source>
        <dbReference type="Proteomes" id="UP000240572"/>
    </source>
</evidence>
<dbReference type="SUPFAM" id="SSF52317">
    <property type="entry name" value="Class I glutamine amidotransferase-like"/>
    <property type="match status" value="1"/>
</dbReference>
<dbReference type="NCBIfam" id="TIGR00566">
    <property type="entry name" value="trpG_papA"/>
    <property type="match status" value="1"/>
</dbReference>
<comment type="caution">
    <text evidence="3">The sequence shown here is derived from an EMBL/GenBank/DDBJ whole genome shotgun (WGS) entry which is preliminary data.</text>
</comment>
<dbReference type="InterPro" id="IPR017926">
    <property type="entry name" value="GATASE"/>
</dbReference>
<dbReference type="PRINTS" id="PR00096">
    <property type="entry name" value="GATASE"/>
</dbReference>
<dbReference type="PANTHER" id="PTHR43418">
    <property type="entry name" value="MULTIFUNCTIONAL TRYPTOPHAN BIOSYNTHESIS PROTEIN-RELATED"/>
    <property type="match status" value="1"/>
</dbReference>
<sequence>MIISPHNMWILLDNYDSFTYILHHYLLELHDDVRVFRNDEISLEALLDLQPARIILSPGPRTPASAGITNQVIAACHQCIPILGICLGHQALGQFFGARLVKAHRPVHGKTSLVRHNGHPLFQDIPGTFEVMRYHSLLLKDWENTGLQPLAFTGEGELMVMTHALYPCTGIQFHPESILTPEGKQLLYNWDRLCRNQGI</sequence>
<dbReference type="Gene3D" id="3.40.50.880">
    <property type="match status" value="1"/>
</dbReference>
<protein>
    <submittedName>
        <fullName evidence="3">Anthranilate synthase component 2/para-aminobenzoate synthetase component 2</fullName>
    </submittedName>
</protein>
<dbReference type="EMBL" id="PYGD01000001">
    <property type="protein sequence ID" value="PSK94053.1"/>
    <property type="molecule type" value="Genomic_DNA"/>
</dbReference>
<dbReference type="PROSITE" id="PS51273">
    <property type="entry name" value="GATASE_TYPE_1"/>
    <property type="match status" value="1"/>
</dbReference>
<dbReference type="CDD" id="cd01743">
    <property type="entry name" value="GATase1_Anthranilate_Synthase"/>
    <property type="match status" value="1"/>
</dbReference>
<dbReference type="PRINTS" id="PR00099">
    <property type="entry name" value="CPSGATASE"/>
</dbReference>
<dbReference type="PANTHER" id="PTHR43418:SF4">
    <property type="entry name" value="MULTIFUNCTIONAL TRYPTOPHAN BIOSYNTHESIS PROTEIN"/>
    <property type="match status" value="1"/>
</dbReference>
<reference evidence="3 4" key="1">
    <citation type="submission" date="2018-03" db="EMBL/GenBank/DDBJ databases">
        <title>Genomic Encyclopedia of Type Strains, Phase III (KMG-III): the genomes of soil and plant-associated and newly described type strains.</title>
        <authorList>
            <person name="Whitman W."/>
        </authorList>
    </citation>
    <scope>NUCLEOTIDE SEQUENCE [LARGE SCALE GENOMIC DNA]</scope>
    <source>
        <strain evidence="3 4">CGMCC 1.12700</strain>
    </source>
</reference>
<evidence type="ECO:0000259" key="2">
    <source>
        <dbReference type="Pfam" id="PF00117"/>
    </source>
</evidence>